<protein>
    <submittedName>
        <fullName evidence="2">Uncharacterized protein</fullName>
    </submittedName>
</protein>
<feature type="non-terminal residue" evidence="2">
    <location>
        <position position="193"/>
    </location>
</feature>
<dbReference type="Proteomes" id="UP000287033">
    <property type="component" value="Unassembled WGS sequence"/>
</dbReference>
<evidence type="ECO:0000313" key="2">
    <source>
        <dbReference type="EMBL" id="GCC48191.1"/>
    </source>
</evidence>
<accession>A0A401TZW6</accession>
<feature type="non-terminal residue" evidence="2">
    <location>
        <position position="1"/>
    </location>
</feature>
<evidence type="ECO:0000256" key="1">
    <source>
        <dbReference type="SAM" id="MobiDB-lite"/>
    </source>
</evidence>
<gene>
    <name evidence="2" type="ORF">chiPu_0032502</name>
</gene>
<feature type="compositionally biased region" description="Basic and acidic residues" evidence="1">
    <location>
        <begin position="130"/>
        <end position="147"/>
    </location>
</feature>
<comment type="caution">
    <text evidence="2">The sequence shown here is derived from an EMBL/GenBank/DDBJ whole genome shotgun (WGS) entry which is preliminary data.</text>
</comment>
<dbReference type="EMBL" id="BEZZ01238310">
    <property type="protein sequence ID" value="GCC48191.1"/>
    <property type="molecule type" value="Genomic_DNA"/>
</dbReference>
<proteinExistence type="predicted"/>
<name>A0A401TZW6_CHIPU</name>
<dbReference type="AlphaFoldDB" id="A0A401TZW6"/>
<sequence length="193" mass="20989">GLVERLEVEFDEIGAKHLPALQCLAIGRLGLAITEEDQLTRLGNAELQPGGKRCEGGQRPVARERISVVGTCHHGKRGQRVVDGEREHRDAVERAAGRHQPGIRDQPEARLEPDDVVEHGRHPAAARGVGAERQRHQARGYRDRGARARSTRHEIVANWIFGNAVGRAHADQAGGELVEVGLADDDGACRAQS</sequence>
<keyword evidence="3" id="KW-1185">Reference proteome</keyword>
<feature type="region of interest" description="Disordered" evidence="1">
    <location>
        <begin position="125"/>
        <end position="147"/>
    </location>
</feature>
<organism evidence="2 3">
    <name type="scientific">Chiloscyllium punctatum</name>
    <name type="common">Brownbanded bambooshark</name>
    <name type="synonym">Hemiscyllium punctatum</name>
    <dbReference type="NCBI Taxonomy" id="137246"/>
    <lineage>
        <taxon>Eukaryota</taxon>
        <taxon>Metazoa</taxon>
        <taxon>Chordata</taxon>
        <taxon>Craniata</taxon>
        <taxon>Vertebrata</taxon>
        <taxon>Chondrichthyes</taxon>
        <taxon>Elasmobranchii</taxon>
        <taxon>Galeomorphii</taxon>
        <taxon>Galeoidea</taxon>
        <taxon>Orectolobiformes</taxon>
        <taxon>Hemiscylliidae</taxon>
        <taxon>Chiloscyllium</taxon>
    </lineage>
</organism>
<evidence type="ECO:0000313" key="3">
    <source>
        <dbReference type="Proteomes" id="UP000287033"/>
    </source>
</evidence>
<reference evidence="2 3" key="1">
    <citation type="journal article" date="2018" name="Nat. Ecol. Evol.">
        <title>Shark genomes provide insights into elasmobranch evolution and the origin of vertebrates.</title>
        <authorList>
            <person name="Hara Y"/>
            <person name="Yamaguchi K"/>
            <person name="Onimaru K"/>
            <person name="Kadota M"/>
            <person name="Koyanagi M"/>
            <person name="Keeley SD"/>
            <person name="Tatsumi K"/>
            <person name="Tanaka K"/>
            <person name="Motone F"/>
            <person name="Kageyama Y"/>
            <person name="Nozu R"/>
            <person name="Adachi N"/>
            <person name="Nishimura O"/>
            <person name="Nakagawa R"/>
            <person name="Tanegashima C"/>
            <person name="Kiyatake I"/>
            <person name="Matsumoto R"/>
            <person name="Murakumo K"/>
            <person name="Nishida K"/>
            <person name="Terakita A"/>
            <person name="Kuratani S"/>
            <person name="Sato K"/>
            <person name="Hyodo S Kuraku.S."/>
        </authorList>
    </citation>
    <scope>NUCLEOTIDE SEQUENCE [LARGE SCALE GENOMIC DNA]</scope>
</reference>